<gene>
    <name evidence="1" type="ORF">ACFQ5L_07815</name>
</gene>
<reference evidence="2" key="1">
    <citation type="journal article" date="2019" name="Int. J. Syst. Evol. Microbiol.">
        <title>The Global Catalogue of Microorganisms (GCM) 10K type strain sequencing project: providing services to taxonomists for standard genome sequencing and annotation.</title>
        <authorList>
            <consortium name="The Broad Institute Genomics Platform"/>
            <consortium name="The Broad Institute Genome Sequencing Center for Infectious Disease"/>
            <person name="Wu L."/>
            <person name="Ma J."/>
        </authorList>
    </citation>
    <scope>NUCLEOTIDE SEQUENCE [LARGE SCALE GENOMIC DNA]</scope>
    <source>
        <strain evidence="2">CCM 8931</strain>
    </source>
</reference>
<dbReference type="Proteomes" id="UP001597188">
    <property type="component" value="Unassembled WGS sequence"/>
</dbReference>
<dbReference type="EMBL" id="JBHTOJ010000017">
    <property type="protein sequence ID" value="MFD1420859.1"/>
    <property type="molecule type" value="Genomic_DNA"/>
</dbReference>
<keyword evidence="2" id="KW-1185">Reference proteome</keyword>
<accession>A0ABW4C332</accession>
<protein>
    <submittedName>
        <fullName evidence="1">Uncharacterized protein</fullName>
    </submittedName>
</protein>
<organism evidence="1 2">
    <name type="scientific">Lactiplantibacillus songbeiensis</name>
    <dbReference type="NCBI Taxonomy" id="2559920"/>
    <lineage>
        <taxon>Bacteria</taxon>
        <taxon>Bacillati</taxon>
        <taxon>Bacillota</taxon>
        <taxon>Bacilli</taxon>
        <taxon>Lactobacillales</taxon>
        <taxon>Lactobacillaceae</taxon>
        <taxon>Lactiplantibacillus</taxon>
    </lineage>
</organism>
<evidence type="ECO:0000313" key="1">
    <source>
        <dbReference type="EMBL" id="MFD1420859.1"/>
    </source>
</evidence>
<sequence length="78" mass="8891">MSDKELISDFEQLLIKKAKFIVTDPVLAKSPMYWIDFANHIAETLLNNGHNSTELQQTKNTLDKLTDNSLENSLKKAK</sequence>
<evidence type="ECO:0000313" key="2">
    <source>
        <dbReference type="Proteomes" id="UP001597188"/>
    </source>
</evidence>
<dbReference type="RefSeq" id="WP_137634385.1">
    <property type="nucleotide sequence ID" value="NZ_BJDL01000009.1"/>
</dbReference>
<proteinExistence type="predicted"/>
<name>A0ABW4C332_9LACO</name>
<comment type="caution">
    <text evidence="1">The sequence shown here is derived from an EMBL/GenBank/DDBJ whole genome shotgun (WGS) entry which is preliminary data.</text>
</comment>